<reference evidence="1" key="2">
    <citation type="submission" date="2017-12" db="EMBL/GenBank/DDBJ databases">
        <title>FDA dAtabase for Regulatory Grade micrObial Sequences (FDA-ARGOS): Supporting development and validation of Infectious Disease Dx tests.</title>
        <authorList>
            <person name="Campos J."/>
            <person name="Goldberg B."/>
            <person name="Tallon L."/>
            <person name="Sadzewicz L."/>
            <person name="Sengamalay N."/>
            <person name="Ott S."/>
            <person name="Godinez A."/>
            <person name="Nagaraj S."/>
            <person name="Vavikolanu K."/>
            <person name="Vyas G."/>
            <person name="Nadendla S."/>
            <person name="Aluvathingal J."/>
            <person name="Geyer C."/>
            <person name="Nandy P."/>
            <person name="Hobson J."/>
            <person name="Sichtig H."/>
        </authorList>
    </citation>
    <scope>NUCLEOTIDE SEQUENCE</scope>
    <source>
        <strain evidence="1">FDAARGOS_289</strain>
    </source>
</reference>
<evidence type="ECO:0000313" key="1">
    <source>
        <dbReference type="EMBL" id="ASE41009.1"/>
    </source>
</evidence>
<dbReference type="KEGG" id="bvc:CEP68_16815"/>
<name>A0A1Z3UCJ1_BREVE</name>
<evidence type="ECO:0000313" key="2">
    <source>
        <dbReference type="EMBL" id="MDX2335124.1"/>
    </source>
</evidence>
<proteinExistence type="predicted"/>
<evidence type="ECO:0000313" key="3">
    <source>
        <dbReference type="Proteomes" id="UP000197050"/>
    </source>
</evidence>
<reference evidence="2 4" key="4">
    <citation type="journal article" date="2023" name="FEMS Microbes">
        <title>Whole genomes of deep-sea sponge-associated bacteria exhibit high novel natural product potential.</title>
        <authorList>
            <person name="Hesketh-Best P.J."/>
            <person name="January G.G."/>
            <person name="Koch M.J."/>
            <person name="Warburton P.J."/>
            <person name="Howell K.L."/>
            <person name="Upton M."/>
        </authorList>
    </citation>
    <scope>NUCLEOTIDE SEQUENCE [LARGE SCALE GENOMIC DNA]</scope>
    <source>
        <strain evidence="2 4">PC206-O</strain>
    </source>
</reference>
<dbReference type="EMBL" id="CP022048">
    <property type="protein sequence ID" value="ASE41009.1"/>
    <property type="molecule type" value="Genomic_DNA"/>
</dbReference>
<organism evidence="1 3">
    <name type="scientific">Brevundimonas vesicularis</name>
    <name type="common">Pseudomonas vesicularis</name>
    <dbReference type="NCBI Taxonomy" id="41276"/>
    <lineage>
        <taxon>Bacteria</taxon>
        <taxon>Pseudomonadati</taxon>
        <taxon>Pseudomonadota</taxon>
        <taxon>Alphaproteobacteria</taxon>
        <taxon>Caulobacterales</taxon>
        <taxon>Caulobacteraceae</taxon>
        <taxon>Brevundimonas</taxon>
    </lineage>
</organism>
<gene>
    <name evidence="1" type="ORF">CEP68_16815</name>
    <name evidence="2" type="ORF">NJD11_09245</name>
</gene>
<dbReference type="AlphaFoldDB" id="A0A1Z3UCJ1"/>
<dbReference type="EMBL" id="JAMYEC010000005">
    <property type="protein sequence ID" value="MDX2335124.1"/>
    <property type="molecule type" value="Genomic_DNA"/>
</dbReference>
<reference evidence="3" key="1">
    <citation type="submission" date="2017-06" db="EMBL/GenBank/DDBJ databases">
        <title>FDA dAtabase for Regulatory Grade micrObial Sequences (FDA-ARGOS): Supporting development and validation of Infectious Disease Dx tests.</title>
        <authorList>
            <person name="Minogue T."/>
            <person name="Wolcott M."/>
            <person name="Wasieloski L."/>
            <person name="Aguilar W."/>
            <person name="Moore D."/>
            <person name="Tallon L."/>
            <person name="Sadzewicz L."/>
            <person name="Sengamalay N."/>
            <person name="Ott S."/>
            <person name="Godinez A."/>
            <person name="Nagaraj S."/>
            <person name="Nadendla S."/>
            <person name="Geyer C."/>
            <person name="Sichtig H."/>
        </authorList>
    </citation>
    <scope>NUCLEOTIDE SEQUENCE [LARGE SCALE GENOMIC DNA]</scope>
    <source>
        <strain evidence="3">FDAARGOS_289</strain>
    </source>
</reference>
<sequence>MMEVLFAMALATQEPERTLPLGEVKQADPLVLAPKVLPPETADRITGGWVRRYWVPGQVYRALFWERSQPERDGICARRVHVVSAGNPSAPGNPDDPETVLTVIDLGSGVQYGPSYPEPATEARCAELIGYIGGSEGQMDGQLGALGRLTEAMRLAAGTDELPFALECDPQESATACDDPRRALAELPLGKLLSVQPSRPLPARNASTPPGPRLFVQTDAPRTWNAAEVEFDTSGPGARSWIVTVTGDEQVETVRLRSAMIIRH</sequence>
<dbReference type="RefSeq" id="WP_066629915.1">
    <property type="nucleotide sequence ID" value="NZ_CP022048.2"/>
</dbReference>
<accession>A0A1Z3UCJ1</accession>
<reference evidence="2" key="3">
    <citation type="submission" date="2022-06" db="EMBL/GenBank/DDBJ databases">
        <authorList>
            <person name="Hesketh-Best P.J."/>
            <person name="Koch M.J."/>
        </authorList>
    </citation>
    <scope>NUCLEOTIDE SEQUENCE</scope>
    <source>
        <strain evidence="2">PC206-O</strain>
    </source>
</reference>
<dbReference type="Proteomes" id="UP001272940">
    <property type="component" value="Unassembled WGS sequence"/>
</dbReference>
<keyword evidence="4" id="KW-1185">Reference proteome</keyword>
<evidence type="ECO:0000313" key="4">
    <source>
        <dbReference type="Proteomes" id="UP001272940"/>
    </source>
</evidence>
<protein>
    <submittedName>
        <fullName evidence="1">Uncharacterized protein</fullName>
    </submittedName>
</protein>
<dbReference type="GeneID" id="34014612"/>
<dbReference type="Proteomes" id="UP000197050">
    <property type="component" value="Chromosome"/>
</dbReference>